<keyword evidence="2" id="KW-1185">Reference proteome</keyword>
<gene>
    <name evidence="1" type="ORF">DSO57_1007719</name>
</gene>
<name>A0ACC2SWB2_9FUNG</name>
<dbReference type="Proteomes" id="UP001165960">
    <property type="component" value="Unassembled WGS sequence"/>
</dbReference>
<organism evidence="1 2">
    <name type="scientific">Entomophthora muscae</name>
    <dbReference type="NCBI Taxonomy" id="34485"/>
    <lineage>
        <taxon>Eukaryota</taxon>
        <taxon>Fungi</taxon>
        <taxon>Fungi incertae sedis</taxon>
        <taxon>Zoopagomycota</taxon>
        <taxon>Entomophthoromycotina</taxon>
        <taxon>Entomophthoromycetes</taxon>
        <taxon>Entomophthorales</taxon>
        <taxon>Entomophthoraceae</taxon>
        <taxon>Entomophthora</taxon>
    </lineage>
</organism>
<comment type="caution">
    <text evidence="1">The sequence shown here is derived from an EMBL/GenBank/DDBJ whole genome shotgun (WGS) entry which is preliminary data.</text>
</comment>
<proteinExistence type="predicted"/>
<sequence>MNCLSILVLFAYQSQAAAFYTGRNGLKVFPAVSKDVKSIPHDSISTRQALSQSRHGPCSLQRRARSRPKPRQVPKAMPASSKQTAPQKKLSFRRNKDRPSSNTRNSDSSLSKQTKRSIRRSKAHPSLDDFESIPKSPPKHDPFPDYHPTRC</sequence>
<protein>
    <submittedName>
        <fullName evidence="1">Uncharacterized protein</fullName>
    </submittedName>
</protein>
<accession>A0ACC2SWB2</accession>
<reference evidence="1" key="1">
    <citation type="submission" date="2022-04" db="EMBL/GenBank/DDBJ databases">
        <title>Genome of the entomopathogenic fungus Entomophthora muscae.</title>
        <authorList>
            <person name="Elya C."/>
            <person name="Lovett B.R."/>
            <person name="Lee E."/>
            <person name="Macias A.M."/>
            <person name="Hajek A.E."/>
            <person name="De Bivort B.L."/>
            <person name="Kasson M.T."/>
            <person name="De Fine Licht H.H."/>
            <person name="Stajich J.E."/>
        </authorList>
    </citation>
    <scope>NUCLEOTIDE SEQUENCE</scope>
    <source>
        <strain evidence="1">Berkeley</strain>
    </source>
</reference>
<evidence type="ECO:0000313" key="2">
    <source>
        <dbReference type="Proteomes" id="UP001165960"/>
    </source>
</evidence>
<evidence type="ECO:0000313" key="1">
    <source>
        <dbReference type="EMBL" id="KAJ9066646.1"/>
    </source>
</evidence>
<dbReference type="EMBL" id="QTSX02004283">
    <property type="protein sequence ID" value="KAJ9066646.1"/>
    <property type="molecule type" value="Genomic_DNA"/>
</dbReference>